<dbReference type="Gene3D" id="3.30.40.10">
    <property type="entry name" value="Zinc/RING finger domain, C3HC4 (zinc finger)"/>
    <property type="match status" value="1"/>
</dbReference>
<dbReference type="InterPro" id="IPR013083">
    <property type="entry name" value="Znf_RING/FYVE/PHD"/>
</dbReference>
<keyword evidence="5" id="KW-0862">Zinc</keyword>
<evidence type="ECO:0000313" key="14">
    <source>
        <dbReference type="Proteomes" id="UP001491310"/>
    </source>
</evidence>
<dbReference type="CDD" id="cd15515">
    <property type="entry name" value="PHD1_KDM5A_like"/>
    <property type="match status" value="1"/>
</dbReference>
<comment type="caution">
    <text evidence="13">The sequence shown here is derived from an EMBL/GenBank/DDBJ whole genome shotgun (WGS) entry which is preliminary data.</text>
</comment>
<dbReference type="InterPro" id="IPR019786">
    <property type="entry name" value="Zinc_finger_PHD-type_CS"/>
</dbReference>
<dbReference type="PROSITE" id="PS51542">
    <property type="entry name" value="FYRN"/>
    <property type="match status" value="1"/>
</dbReference>
<feature type="region of interest" description="Disordered" evidence="10">
    <location>
        <begin position="1194"/>
        <end position="1223"/>
    </location>
</feature>
<evidence type="ECO:0000256" key="3">
    <source>
        <dbReference type="ARBA" id="ARBA00022723"/>
    </source>
</evidence>
<keyword evidence="6" id="KW-0805">Transcription regulation</keyword>
<dbReference type="SUPFAM" id="SSF57903">
    <property type="entry name" value="FYVE/PHD zinc finger"/>
    <property type="match status" value="1"/>
</dbReference>
<feature type="compositionally biased region" description="Low complexity" evidence="10">
    <location>
        <begin position="413"/>
        <end position="423"/>
    </location>
</feature>
<keyword evidence="4 9" id="KW-0863">Zinc-finger</keyword>
<feature type="compositionally biased region" description="Basic and acidic residues" evidence="10">
    <location>
        <begin position="899"/>
        <end position="911"/>
    </location>
</feature>
<dbReference type="PANTHER" id="PTHR47162">
    <property type="entry name" value="OS02G0192300 PROTEIN"/>
    <property type="match status" value="1"/>
</dbReference>
<dbReference type="PANTHER" id="PTHR47162:SF10">
    <property type="entry name" value="METHYL-CPG-BINDING DOMAIN-CONTAINING PROTEIN 9 ISOFORM X1"/>
    <property type="match status" value="1"/>
</dbReference>
<feature type="compositionally biased region" description="Pro residues" evidence="10">
    <location>
        <begin position="36"/>
        <end position="49"/>
    </location>
</feature>
<evidence type="ECO:0000313" key="13">
    <source>
        <dbReference type="EMBL" id="KAK9918976.1"/>
    </source>
</evidence>
<organism evidence="13 14">
    <name type="scientific">Coccomyxa subellipsoidea</name>
    <dbReference type="NCBI Taxonomy" id="248742"/>
    <lineage>
        <taxon>Eukaryota</taxon>
        <taxon>Viridiplantae</taxon>
        <taxon>Chlorophyta</taxon>
        <taxon>core chlorophytes</taxon>
        <taxon>Trebouxiophyceae</taxon>
        <taxon>Trebouxiophyceae incertae sedis</taxon>
        <taxon>Coccomyxaceae</taxon>
        <taxon>Coccomyxa</taxon>
    </lineage>
</organism>
<dbReference type="Pfam" id="PF15613">
    <property type="entry name" value="WSD"/>
    <property type="match status" value="1"/>
</dbReference>
<dbReference type="PROSITE" id="PS01359">
    <property type="entry name" value="ZF_PHD_1"/>
    <property type="match status" value="1"/>
</dbReference>
<feature type="region of interest" description="Disordered" evidence="10">
    <location>
        <begin position="235"/>
        <end position="292"/>
    </location>
</feature>
<dbReference type="PROSITE" id="PS50016">
    <property type="entry name" value="ZF_PHD_2"/>
    <property type="match status" value="1"/>
</dbReference>
<proteinExistence type="predicted"/>
<dbReference type="Pfam" id="PF01429">
    <property type="entry name" value="MBD"/>
    <property type="match status" value="1"/>
</dbReference>
<feature type="domain" description="PHD-type" evidence="11">
    <location>
        <begin position="939"/>
        <end position="989"/>
    </location>
</feature>
<keyword evidence="2" id="KW-0808">Transferase</keyword>
<dbReference type="Pfam" id="PF00628">
    <property type="entry name" value="PHD"/>
    <property type="match status" value="1"/>
</dbReference>
<evidence type="ECO:0000256" key="8">
    <source>
        <dbReference type="ARBA" id="ARBA00023242"/>
    </source>
</evidence>
<accession>A0ABR2Z5C9</accession>
<dbReference type="PROSITE" id="PS50982">
    <property type="entry name" value="MBD"/>
    <property type="match status" value="1"/>
</dbReference>
<feature type="compositionally biased region" description="Basic residues" evidence="10">
    <location>
        <begin position="363"/>
        <end position="375"/>
    </location>
</feature>
<dbReference type="Proteomes" id="UP001491310">
    <property type="component" value="Unassembled WGS sequence"/>
</dbReference>
<evidence type="ECO:0000259" key="12">
    <source>
        <dbReference type="PROSITE" id="PS50982"/>
    </source>
</evidence>
<dbReference type="InterPro" id="IPR001739">
    <property type="entry name" value="Methyl_CpG_DNA-bd"/>
</dbReference>
<feature type="region of interest" description="Disordered" evidence="10">
    <location>
        <begin position="1438"/>
        <end position="1656"/>
    </location>
</feature>
<feature type="compositionally biased region" description="Low complexity" evidence="10">
    <location>
        <begin position="1443"/>
        <end position="1457"/>
    </location>
</feature>
<keyword evidence="3" id="KW-0479">Metal-binding</keyword>
<feature type="region of interest" description="Disordered" evidence="10">
    <location>
        <begin position="1263"/>
        <end position="1282"/>
    </location>
</feature>
<dbReference type="InterPro" id="IPR028941">
    <property type="entry name" value="WHIM2_dom"/>
</dbReference>
<comment type="subcellular location">
    <subcellularLocation>
        <location evidence="1">Nucleus</location>
    </subcellularLocation>
</comment>
<dbReference type="SUPFAM" id="SSF54171">
    <property type="entry name" value="DNA-binding domain"/>
    <property type="match status" value="1"/>
</dbReference>
<dbReference type="InterPro" id="IPR001965">
    <property type="entry name" value="Znf_PHD"/>
</dbReference>
<evidence type="ECO:0000256" key="6">
    <source>
        <dbReference type="ARBA" id="ARBA00023015"/>
    </source>
</evidence>
<evidence type="ECO:0000256" key="7">
    <source>
        <dbReference type="ARBA" id="ARBA00023163"/>
    </source>
</evidence>
<evidence type="ECO:0000256" key="2">
    <source>
        <dbReference type="ARBA" id="ARBA00022679"/>
    </source>
</evidence>
<keyword evidence="7" id="KW-0804">Transcription</keyword>
<feature type="compositionally biased region" description="Basic and acidic residues" evidence="10">
    <location>
        <begin position="376"/>
        <end position="392"/>
    </location>
</feature>
<reference evidence="13 14" key="1">
    <citation type="journal article" date="2024" name="Nat. Commun.">
        <title>Phylogenomics reveals the evolutionary origins of lichenization in chlorophyte algae.</title>
        <authorList>
            <person name="Puginier C."/>
            <person name="Libourel C."/>
            <person name="Otte J."/>
            <person name="Skaloud P."/>
            <person name="Haon M."/>
            <person name="Grisel S."/>
            <person name="Petersen M."/>
            <person name="Berrin J.G."/>
            <person name="Delaux P.M."/>
            <person name="Dal Grande F."/>
            <person name="Keller J."/>
        </authorList>
    </citation>
    <scope>NUCLEOTIDE SEQUENCE [LARGE SCALE GENOMIC DNA]</scope>
    <source>
        <strain evidence="13 14">SAG 216-7</strain>
    </source>
</reference>
<feature type="region of interest" description="Disordered" evidence="10">
    <location>
        <begin position="487"/>
        <end position="514"/>
    </location>
</feature>
<dbReference type="InterPro" id="IPR003888">
    <property type="entry name" value="FYrich_N"/>
</dbReference>
<dbReference type="Gene3D" id="3.30.890.10">
    <property type="entry name" value="Methyl-cpg-binding Protein 2, Chain A"/>
    <property type="match status" value="1"/>
</dbReference>
<evidence type="ECO:0000256" key="5">
    <source>
        <dbReference type="ARBA" id="ARBA00022833"/>
    </source>
</evidence>
<feature type="compositionally biased region" description="Low complexity" evidence="10">
    <location>
        <begin position="22"/>
        <end position="35"/>
    </location>
</feature>
<evidence type="ECO:0000259" key="11">
    <source>
        <dbReference type="PROSITE" id="PS50016"/>
    </source>
</evidence>
<feature type="compositionally biased region" description="Basic and acidic residues" evidence="10">
    <location>
        <begin position="487"/>
        <end position="508"/>
    </location>
</feature>
<dbReference type="EMBL" id="JALJOT010000001">
    <property type="protein sequence ID" value="KAK9918976.1"/>
    <property type="molecule type" value="Genomic_DNA"/>
</dbReference>
<sequence>MGDETGTKIPDAAGPAQEVENPWTLPTAPASAPARSSPPPQKPPQPANTPQPASAPAKAQSPVAFSPSKVPDAPQLLARLKEDILKKGGKWDDRWRVESKMRTSGNTAGTWDSYYFNPEGKRFRSRQEVIKMLGLEGDIKKLSREEAVRRAQALPKPELPLQLDDGIRVTRLGAIDARPTYHKVMQLWPVGYEAESAGHSGCTLRSSIADGGAEGPLFTVALVPSDAGQETAVLASERDPDAAWSKVAAMQQATVGPKKTAKPKKPAPPPASSAPTDMDIDGGDGAKGTASEAMPDGIKALLARIAPLTGAWGTEQYGLADARVVKALEGLEGAENCAGYSFVEQRGTWAAETKRLEKELAAHSKHKQRASKVAKKKEADKAEKAERERARQEAQMAKAVKRARDAEAKKASGKGSAPADAAATNGEEPPAKRKKPSQQTSGKAKGLSTDDMLALLHQEPSKRGPQTTEGVVARVMRRMLDQVERWAEKDAQKEERQRQKKLEREAAQNERLAQHLKAQEAIAQAPQRLVDIEDSRLPGAHLQPPAAAPVAKGLLPASTISGVVELWAFLGRFAELIGLERVPSIAELEADLAAPPGPRNITTSALMQLVQLVATEVFQSALDVAREMDPDLIKLPLSGAQPSIREDTWIEVARRLFLLAGASELVAAGDGSGGLDIALGPTLGSSPLGALGPSIILPGLVAGPSTLDPRLTPAALPLGACTKAPQAILARHDGRARAHAARLLADSAPHESDADVVAAEAERLTRSLRRILLQITLVKGPRDASGAQSTGSVLCFDGASAAAAAKIPQPLDLLVVAARLDAGFYAALGDEGLEVFAADVTAVLENFKAAAKRSGLEVAARLGERKAADVAELALGVLRSLLEQHRSKQGAAAKGPKGKHGDKAAKSKAGDAEEDEEAVEEDRRERTIVDDLSRPFVPWEGCAACWSNDDHRNILLCDGCDLEFHHYCVVPPLPDIPSGEWFCPACVRAGNAAGQQPASAADEPHPAVQRSEFQRAVELLGTTEYADLTPVQRVEVARLLLSLASSSSLIRDELEEDAEKKKALRRELNDLRMKIRREAHERDERDRAEKAQREAAEAKKVAAKGNAASKGAKPSSKEDIPAALLVDDSVKMTRAREAELAEAARDAQREREILEEVDMVGRSRCEALGFDRHWNCYWLLGAWEGNSGGMVYVEKSQSGTSPRENLHNSAAAEPEQSPGGDDAPWGCYTGGAAIDALIEFLNPVGLRENALRRALQRVRPTLAEPAQPEPAKAAAAKPAKISNDSAVRDAALDNQPPLPENTVDPMEIDGRAEVTAVASKAEPSADAKPLDLRTADIRKLAGEIMAFEEGPASDALDTGGPTWPYEGRRRWRFLLETTTQLPQIMAALLVLESALKPERLKPFWLLWAFPAPNPELAGTLPAVRLRLLALKSALKRGGGGGAAATAAAPREAAAAPARHGRALRDRGRPAGTVARLQAAEAVATDESEADAPQPRKRPAQRPTARELADEELARKLQAEENARSSRRSDRASRLAAASERGRRSTRSAAAVLYASSEGDSDSDVPRRRTRHAAKEGPVDPYRRTRGARAVLADDQGGSEEGPPGKTRAALQHLEAARKGRAGSAADTSDDISDSSDDDQRPATRVIEGRRRLRKRA</sequence>
<dbReference type="InterPro" id="IPR003889">
    <property type="entry name" value="FYrich_C"/>
</dbReference>
<feature type="region of interest" description="Disordered" evidence="10">
    <location>
        <begin position="1"/>
        <end position="74"/>
    </location>
</feature>
<dbReference type="InterPro" id="IPR016177">
    <property type="entry name" value="DNA-bd_dom_sf"/>
</dbReference>
<evidence type="ECO:0000256" key="10">
    <source>
        <dbReference type="SAM" id="MobiDB-lite"/>
    </source>
</evidence>
<evidence type="ECO:0008006" key="15">
    <source>
        <dbReference type="Google" id="ProtNLM"/>
    </source>
</evidence>
<feature type="compositionally biased region" description="Acidic residues" evidence="10">
    <location>
        <begin position="1627"/>
        <end position="1636"/>
    </location>
</feature>
<keyword evidence="8" id="KW-0539">Nucleus</keyword>
<dbReference type="Gene3D" id="3.30.160.360">
    <property type="match status" value="1"/>
</dbReference>
<evidence type="ECO:0000256" key="9">
    <source>
        <dbReference type="PROSITE-ProRule" id="PRU00146"/>
    </source>
</evidence>
<feature type="region of interest" description="Disordered" evidence="10">
    <location>
        <begin position="888"/>
        <end position="925"/>
    </location>
</feature>
<feature type="compositionally biased region" description="Low complexity" evidence="10">
    <location>
        <begin position="1103"/>
        <end position="1113"/>
    </location>
</feature>
<feature type="compositionally biased region" description="Basic and acidic residues" evidence="10">
    <location>
        <begin position="1079"/>
        <end position="1100"/>
    </location>
</feature>
<feature type="domain" description="MBD" evidence="12">
    <location>
        <begin position="81"/>
        <end position="153"/>
    </location>
</feature>
<dbReference type="PROSITE" id="PS51543">
    <property type="entry name" value="FYRC"/>
    <property type="match status" value="1"/>
</dbReference>
<feature type="compositionally biased region" description="Basic and acidic residues" evidence="10">
    <location>
        <begin position="1572"/>
        <end position="1582"/>
    </location>
</feature>
<feature type="compositionally biased region" description="Low complexity" evidence="10">
    <location>
        <begin position="50"/>
        <end position="62"/>
    </location>
</feature>
<gene>
    <name evidence="13" type="ORF">WJX75_008430</name>
</gene>
<dbReference type="InterPro" id="IPR011011">
    <property type="entry name" value="Znf_FYVE_PHD"/>
</dbReference>
<keyword evidence="14" id="KW-1185">Reference proteome</keyword>
<feature type="compositionally biased region" description="Low complexity" evidence="10">
    <location>
        <begin position="1263"/>
        <end position="1280"/>
    </location>
</feature>
<dbReference type="InterPro" id="IPR019787">
    <property type="entry name" value="Znf_PHD-finger"/>
</dbReference>
<protein>
    <recommendedName>
        <fullName evidence="15">PHD-type domain-containing protein</fullName>
    </recommendedName>
</protein>
<feature type="compositionally biased region" description="Basic and acidic residues" evidence="10">
    <location>
        <begin position="1503"/>
        <end position="1532"/>
    </location>
</feature>
<name>A0ABR2Z5C9_9CHLO</name>
<dbReference type="SMART" id="SM00249">
    <property type="entry name" value="PHD"/>
    <property type="match status" value="1"/>
</dbReference>
<evidence type="ECO:0000256" key="4">
    <source>
        <dbReference type="ARBA" id="ARBA00022771"/>
    </source>
</evidence>
<feature type="region of interest" description="Disordered" evidence="10">
    <location>
        <begin position="360"/>
        <end position="447"/>
    </location>
</feature>
<feature type="compositionally biased region" description="Basic and acidic residues" evidence="10">
    <location>
        <begin position="1637"/>
        <end position="1649"/>
    </location>
</feature>
<feature type="region of interest" description="Disordered" evidence="10">
    <location>
        <begin position="1079"/>
        <end position="1120"/>
    </location>
</feature>
<evidence type="ECO:0000256" key="1">
    <source>
        <dbReference type="ARBA" id="ARBA00004123"/>
    </source>
</evidence>